<reference evidence="1 2" key="1">
    <citation type="submission" date="2014-03" db="EMBL/GenBank/DDBJ databases">
        <authorList>
            <person name="Urmite Genomes U."/>
        </authorList>
    </citation>
    <scope>NUCLEOTIDE SEQUENCE [LARGE SCALE GENOMIC DNA]</scope>
    <source>
        <strain evidence="1 2">Vm-5</strain>
    </source>
</reference>
<evidence type="ECO:0000313" key="2">
    <source>
        <dbReference type="Proteomes" id="UP000028875"/>
    </source>
</evidence>
<evidence type="ECO:0000313" key="1">
    <source>
        <dbReference type="EMBL" id="CDQ41887.1"/>
    </source>
</evidence>
<dbReference type="RefSeq" id="WP_038246872.1">
    <property type="nucleotide sequence ID" value="NZ_BNER01000008.1"/>
</dbReference>
<keyword evidence="2" id="KW-1185">Reference proteome</keyword>
<dbReference type="OrthoDB" id="680204at2"/>
<proteinExistence type="predicted"/>
<dbReference type="AlphaFoldDB" id="A0A024QI25"/>
<gene>
    <name evidence="1" type="ORF">BN990_04266</name>
</gene>
<dbReference type="Proteomes" id="UP000028875">
    <property type="component" value="Unassembled WGS sequence"/>
</dbReference>
<organism evidence="1 2">
    <name type="scientific">Virgibacillus massiliensis</name>
    <dbReference type="NCBI Taxonomy" id="1462526"/>
    <lineage>
        <taxon>Bacteria</taxon>
        <taxon>Bacillati</taxon>
        <taxon>Bacillota</taxon>
        <taxon>Bacilli</taxon>
        <taxon>Bacillales</taxon>
        <taxon>Bacillaceae</taxon>
        <taxon>Virgibacillus</taxon>
    </lineage>
</organism>
<reference evidence="2" key="2">
    <citation type="submission" date="2014-05" db="EMBL/GenBank/DDBJ databases">
        <title>Draft genome sequence of Virgibacillus massiliensis Vm-5.</title>
        <authorList>
            <person name="Khelaifia S."/>
            <person name="Croce O."/>
            <person name="Lagier J.C."/>
            <person name="Raoult D."/>
        </authorList>
    </citation>
    <scope>NUCLEOTIDE SEQUENCE [LARGE SCALE GENOMIC DNA]</scope>
    <source>
        <strain evidence="2">Vm-5</strain>
    </source>
</reference>
<dbReference type="STRING" id="1462526.BN990_04266"/>
<accession>A0A024QI25</accession>
<name>A0A024QI25_9BACI</name>
<protein>
    <submittedName>
        <fullName evidence="1">Uncharacterized protein</fullName>
    </submittedName>
</protein>
<comment type="caution">
    <text evidence="1">The sequence shown here is derived from an EMBL/GenBank/DDBJ whole genome shotgun (WGS) entry which is preliminary data.</text>
</comment>
<sequence length="128" mass="14473">MCKHGSEKYVWVNDKKKAVPIDACIANEIRMINRHGVVTLACCCGHGKAGQIVEYENAFGKWKEHAQPPTGLIREESVKIAKALGYIPYPYYYADGFSGGVWQMQLKTGCITEDDVNKYHELTKEEME</sequence>
<dbReference type="EMBL" id="CCDP010000003">
    <property type="protein sequence ID" value="CDQ41887.1"/>
    <property type="molecule type" value="Genomic_DNA"/>
</dbReference>